<evidence type="ECO:0000313" key="1">
    <source>
        <dbReference type="Proteomes" id="UP000887565"/>
    </source>
</evidence>
<name>A0A915JAZ1_ROMCU</name>
<protein>
    <submittedName>
        <fullName evidence="2">Uncharacterized protein</fullName>
    </submittedName>
</protein>
<dbReference type="Proteomes" id="UP000887565">
    <property type="component" value="Unplaced"/>
</dbReference>
<dbReference type="WBParaSite" id="nRc.2.0.1.t22831-RA">
    <property type="protein sequence ID" value="nRc.2.0.1.t22831-RA"/>
    <property type="gene ID" value="nRc.2.0.1.g22831"/>
</dbReference>
<organism evidence="1 2">
    <name type="scientific">Romanomermis culicivorax</name>
    <name type="common">Nematode worm</name>
    <dbReference type="NCBI Taxonomy" id="13658"/>
    <lineage>
        <taxon>Eukaryota</taxon>
        <taxon>Metazoa</taxon>
        <taxon>Ecdysozoa</taxon>
        <taxon>Nematoda</taxon>
        <taxon>Enoplea</taxon>
        <taxon>Dorylaimia</taxon>
        <taxon>Mermithida</taxon>
        <taxon>Mermithoidea</taxon>
        <taxon>Mermithidae</taxon>
        <taxon>Romanomermis</taxon>
    </lineage>
</organism>
<accession>A0A915JAZ1</accession>
<proteinExistence type="predicted"/>
<evidence type="ECO:0000313" key="2">
    <source>
        <dbReference type="WBParaSite" id="nRc.2.0.1.t22831-RA"/>
    </source>
</evidence>
<sequence>SGSNVAKKVDPAYPYYFEKIYTAVVTANAALPKMRKIIAIILEWFKQMIIKESALRRKSFLNSTICQQQTCTARIFKGERE</sequence>
<reference evidence="2" key="1">
    <citation type="submission" date="2022-11" db="UniProtKB">
        <authorList>
            <consortium name="WormBaseParasite"/>
        </authorList>
    </citation>
    <scope>IDENTIFICATION</scope>
</reference>
<dbReference type="AlphaFoldDB" id="A0A915JAZ1"/>
<keyword evidence="1" id="KW-1185">Reference proteome</keyword>